<dbReference type="EMBL" id="RIBY02002045">
    <property type="protein sequence ID" value="KAH9826021.1"/>
    <property type="molecule type" value="Genomic_DNA"/>
</dbReference>
<proteinExistence type="predicted"/>
<accession>A0A9W7SNU4</accession>
<gene>
    <name evidence="1" type="ORF">Tdes44962_MAKER03804</name>
</gene>
<reference evidence="1 2" key="2">
    <citation type="journal article" date="2021" name="Curr. Genet.">
        <title>Genetic response to nitrogen starvation in the aggressive Eucalyptus foliar pathogen Teratosphaeria destructans.</title>
        <authorList>
            <person name="Havenga M."/>
            <person name="Wingfield B.D."/>
            <person name="Wingfield M.J."/>
            <person name="Dreyer L.L."/>
            <person name="Roets F."/>
            <person name="Aylward J."/>
        </authorList>
    </citation>
    <scope>NUCLEOTIDE SEQUENCE [LARGE SCALE GENOMIC DNA]</scope>
    <source>
        <strain evidence="1">CMW44962</strain>
    </source>
</reference>
<protein>
    <submittedName>
        <fullName evidence="1">Uncharacterized protein</fullName>
    </submittedName>
</protein>
<evidence type="ECO:0000313" key="1">
    <source>
        <dbReference type="EMBL" id="KAH9826021.1"/>
    </source>
</evidence>
<name>A0A9W7SNU4_9PEZI</name>
<evidence type="ECO:0000313" key="2">
    <source>
        <dbReference type="Proteomes" id="UP001138500"/>
    </source>
</evidence>
<comment type="caution">
    <text evidence="1">The sequence shown here is derived from an EMBL/GenBank/DDBJ whole genome shotgun (WGS) entry which is preliminary data.</text>
</comment>
<dbReference type="AlphaFoldDB" id="A0A9W7SNU4"/>
<keyword evidence="2" id="KW-1185">Reference proteome</keyword>
<organism evidence="1 2">
    <name type="scientific">Teratosphaeria destructans</name>
    <dbReference type="NCBI Taxonomy" id="418781"/>
    <lineage>
        <taxon>Eukaryota</taxon>
        <taxon>Fungi</taxon>
        <taxon>Dikarya</taxon>
        <taxon>Ascomycota</taxon>
        <taxon>Pezizomycotina</taxon>
        <taxon>Dothideomycetes</taxon>
        <taxon>Dothideomycetidae</taxon>
        <taxon>Mycosphaerellales</taxon>
        <taxon>Teratosphaeriaceae</taxon>
        <taxon>Teratosphaeria</taxon>
    </lineage>
</organism>
<sequence>MQDIHIQLLHYLDDQAQRLEESIDRHPQHAVGRGFVVDPQHVLLGVVGRLSGENCIRAGGVSLCHEREGALDEWTELLVDPEGAEGGDCQALGREGNVYEPVAPSVERISTTQSTNLQRAGKVLVEHYGRHGSQAIGLISLDNDDA</sequence>
<dbReference type="Proteomes" id="UP001138500">
    <property type="component" value="Unassembled WGS sequence"/>
</dbReference>
<reference evidence="1 2" key="1">
    <citation type="journal article" date="2018" name="IMA Fungus">
        <title>IMA Genome-F 10: Nine draft genome sequences of Claviceps purpurea s.lat., including C. arundinis, C. humidiphila, and C. cf. spartinae, pseudomolecules for the pitch canker pathogen Fusarium circinatum, draft genome of Davidsoniella eucalypti, Grosmannia galeiformis, Quambalaria eucalypti, and Teratosphaeria destructans.</title>
        <authorList>
            <person name="Wingfield B.D."/>
            <person name="Liu M."/>
            <person name="Nguyen H.D."/>
            <person name="Lane F.A."/>
            <person name="Morgan S.W."/>
            <person name="De Vos L."/>
            <person name="Wilken P.M."/>
            <person name="Duong T.A."/>
            <person name="Aylward J."/>
            <person name="Coetzee M.P."/>
            <person name="Dadej K."/>
            <person name="De Beer Z.W."/>
            <person name="Findlay W."/>
            <person name="Havenga M."/>
            <person name="Kolarik M."/>
            <person name="Menzies J.G."/>
            <person name="Naidoo K."/>
            <person name="Pochopski O."/>
            <person name="Shoukouhi P."/>
            <person name="Santana Q.C."/>
            <person name="Seifert K.A."/>
            <person name="Soal N."/>
            <person name="Steenkamp E.T."/>
            <person name="Tatham C.T."/>
            <person name="van der Nest M.A."/>
            <person name="Wingfield M.J."/>
        </authorList>
    </citation>
    <scope>NUCLEOTIDE SEQUENCE [LARGE SCALE GENOMIC DNA]</scope>
    <source>
        <strain evidence="1">CMW44962</strain>
    </source>
</reference>